<evidence type="ECO:0000313" key="12">
    <source>
        <dbReference type="EMBL" id="RRQ49519.1"/>
    </source>
</evidence>
<keyword evidence="8 10" id="KW-1133">Transmembrane helix</keyword>
<dbReference type="InterPro" id="IPR037682">
    <property type="entry name" value="TonB_C"/>
</dbReference>
<keyword evidence="4" id="KW-1003">Cell membrane</keyword>
<feature type="transmembrane region" description="Helical" evidence="10">
    <location>
        <begin position="6"/>
        <end position="22"/>
    </location>
</feature>
<dbReference type="CDD" id="cd07341">
    <property type="entry name" value="M56_BlaR1_MecR1_like"/>
    <property type="match status" value="1"/>
</dbReference>
<evidence type="ECO:0000256" key="3">
    <source>
        <dbReference type="ARBA" id="ARBA00022448"/>
    </source>
</evidence>
<dbReference type="Gene3D" id="3.30.1150.10">
    <property type="match status" value="2"/>
</dbReference>
<gene>
    <name evidence="12" type="ORF">DZC72_02640</name>
</gene>
<dbReference type="Pfam" id="PF05569">
    <property type="entry name" value="Peptidase_M56"/>
    <property type="match status" value="1"/>
</dbReference>
<evidence type="ECO:0000259" key="11">
    <source>
        <dbReference type="PROSITE" id="PS52015"/>
    </source>
</evidence>
<dbReference type="OrthoDB" id="1522859at2"/>
<dbReference type="RefSeq" id="WP_125221343.1">
    <property type="nucleotide sequence ID" value="NZ_QUSX01000001.1"/>
</dbReference>
<sequence length="543" mass="62200">MIQYILECIAFQLVFLVIYDFFLKRETFFQWNRVYLLATFAASLALPWVKIEAFKTDSPAILGYSEYLWNLQPTPIVGVGTAPGPMEITWPMVLFLVGCGMATIAFVVKLWRLRTLKLTGTVQCYRDHRRILIPHSYAAFSFLKSIFLGENFSRKETESIVAHELVHIRQWHTLDLLFFEGMRILCWFNPLVYVYQNRLTELHEFIADAQVPKQDRQLHCEMLLSQAFEVQNISFINPFFKSSLIKKRIVMLQKSKSKKIWQLKYLVLVPLVLGMLFYTSCESEPNSKENLEATSLKNNMVTFAEIDEVPIFPGCEDASDKRACFNEKIQLHISKNFRYPDQALEQNIEGRVSVMFTIDSDGNIVNIQKRGQHPLLEDEVVRIISKLPKMEPGVKDGKNVNIPYSIPVVFQLDGTSAQTIRTNKALESNAVPFGEVDAVPVFPGCENATDSRACFNEKIMRHISKNFSYPQEAQDRGIQGRVSALFTISKDGNVENIDMRGPDKLLEDEVERILKRLPVMKPGKNKGEKVAVAYSIPVTFKLE</sequence>
<proteinExistence type="inferred from homology"/>
<evidence type="ECO:0000313" key="13">
    <source>
        <dbReference type="Proteomes" id="UP000286990"/>
    </source>
</evidence>
<keyword evidence="3" id="KW-0813">Transport</keyword>
<evidence type="ECO:0000256" key="10">
    <source>
        <dbReference type="SAM" id="Phobius"/>
    </source>
</evidence>
<dbReference type="PANTHER" id="PTHR33446:SF2">
    <property type="entry name" value="PROTEIN TONB"/>
    <property type="match status" value="1"/>
</dbReference>
<evidence type="ECO:0000256" key="2">
    <source>
        <dbReference type="ARBA" id="ARBA00006555"/>
    </source>
</evidence>
<dbReference type="EMBL" id="QUSX01000001">
    <property type="protein sequence ID" value="RRQ49519.1"/>
    <property type="molecule type" value="Genomic_DNA"/>
</dbReference>
<evidence type="ECO:0000256" key="1">
    <source>
        <dbReference type="ARBA" id="ARBA00004383"/>
    </source>
</evidence>
<feature type="transmembrane region" description="Helical" evidence="10">
    <location>
        <begin position="88"/>
        <end position="108"/>
    </location>
</feature>
<evidence type="ECO:0000256" key="5">
    <source>
        <dbReference type="ARBA" id="ARBA00022519"/>
    </source>
</evidence>
<accession>A0A3R8R8X4</accession>
<dbReference type="AlphaFoldDB" id="A0A3R8R8X4"/>
<keyword evidence="13" id="KW-1185">Reference proteome</keyword>
<reference evidence="13" key="1">
    <citation type="submission" date="2018-12" db="EMBL/GenBank/DDBJ databases">
        <title>Maribacter lutimaris sp. nov., isolated from marine sediment.</title>
        <authorList>
            <person name="Kim K.K."/>
        </authorList>
    </citation>
    <scope>NUCLEOTIDE SEQUENCE [LARGE SCALE GENOMIC DNA]</scope>
    <source>
        <strain evidence="13">PoM-212</strain>
    </source>
</reference>
<dbReference type="GO" id="GO:0055085">
    <property type="term" value="P:transmembrane transport"/>
    <property type="evidence" value="ECO:0007669"/>
    <property type="project" value="InterPro"/>
</dbReference>
<dbReference type="InterPro" id="IPR051045">
    <property type="entry name" value="TonB-dependent_transducer"/>
</dbReference>
<comment type="subcellular location">
    <subcellularLocation>
        <location evidence="1">Cell inner membrane</location>
        <topology evidence="1">Single-pass membrane protein</topology>
        <orientation evidence="1">Periplasmic side</orientation>
    </subcellularLocation>
</comment>
<evidence type="ECO:0000256" key="8">
    <source>
        <dbReference type="ARBA" id="ARBA00022989"/>
    </source>
</evidence>
<keyword evidence="6 10" id="KW-0812">Transmembrane</keyword>
<dbReference type="PROSITE" id="PS52015">
    <property type="entry name" value="TONB_CTD"/>
    <property type="match status" value="2"/>
</dbReference>
<protein>
    <submittedName>
        <fullName evidence="12">M56 family peptidase</fullName>
    </submittedName>
</protein>
<dbReference type="SUPFAM" id="SSF74653">
    <property type="entry name" value="TolA/TonB C-terminal domain"/>
    <property type="match status" value="2"/>
</dbReference>
<dbReference type="InterPro" id="IPR008756">
    <property type="entry name" value="Peptidase_M56"/>
</dbReference>
<dbReference type="GO" id="GO:0098797">
    <property type="term" value="C:plasma membrane protein complex"/>
    <property type="evidence" value="ECO:0007669"/>
    <property type="project" value="TreeGrafter"/>
</dbReference>
<dbReference type="GO" id="GO:0031992">
    <property type="term" value="F:energy transducer activity"/>
    <property type="evidence" value="ECO:0007669"/>
    <property type="project" value="TreeGrafter"/>
</dbReference>
<dbReference type="GO" id="GO:0015031">
    <property type="term" value="P:protein transport"/>
    <property type="evidence" value="ECO:0007669"/>
    <property type="project" value="UniProtKB-KW"/>
</dbReference>
<keyword evidence="5" id="KW-0997">Cell inner membrane</keyword>
<evidence type="ECO:0000256" key="7">
    <source>
        <dbReference type="ARBA" id="ARBA00022927"/>
    </source>
</evidence>
<name>A0A3R8R8X4_9FLAO</name>
<evidence type="ECO:0000256" key="4">
    <source>
        <dbReference type="ARBA" id="ARBA00022475"/>
    </source>
</evidence>
<comment type="similarity">
    <text evidence="2">Belongs to the TonB family.</text>
</comment>
<evidence type="ECO:0000256" key="9">
    <source>
        <dbReference type="ARBA" id="ARBA00023136"/>
    </source>
</evidence>
<dbReference type="NCBIfam" id="TIGR01352">
    <property type="entry name" value="tonB_Cterm"/>
    <property type="match status" value="2"/>
</dbReference>
<feature type="domain" description="TonB C-terminal" evidence="11">
    <location>
        <begin position="324"/>
        <end position="419"/>
    </location>
</feature>
<comment type="caution">
    <text evidence="12">The sequence shown here is derived from an EMBL/GenBank/DDBJ whole genome shotgun (WGS) entry which is preliminary data.</text>
</comment>
<evidence type="ECO:0000256" key="6">
    <source>
        <dbReference type="ARBA" id="ARBA00022692"/>
    </source>
</evidence>
<dbReference type="Pfam" id="PF03544">
    <property type="entry name" value="TonB_C"/>
    <property type="match status" value="2"/>
</dbReference>
<keyword evidence="7" id="KW-0653">Protein transport</keyword>
<feature type="domain" description="TonB C-terminal" evidence="11">
    <location>
        <begin position="454"/>
        <end position="543"/>
    </location>
</feature>
<dbReference type="PANTHER" id="PTHR33446">
    <property type="entry name" value="PROTEIN TONB-RELATED"/>
    <property type="match status" value="1"/>
</dbReference>
<keyword evidence="9 10" id="KW-0472">Membrane</keyword>
<organism evidence="12 13">
    <name type="scientific">Maribacter algicola</name>
    <dbReference type="NCBI Taxonomy" id="2498892"/>
    <lineage>
        <taxon>Bacteria</taxon>
        <taxon>Pseudomonadati</taxon>
        <taxon>Bacteroidota</taxon>
        <taxon>Flavobacteriia</taxon>
        <taxon>Flavobacteriales</taxon>
        <taxon>Flavobacteriaceae</taxon>
        <taxon>Maribacter</taxon>
    </lineage>
</organism>
<dbReference type="Proteomes" id="UP000286990">
    <property type="component" value="Unassembled WGS sequence"/>
</dbReference>
<feature type="transmembrane region" description="Helical" evidence="10">
    <location>
        <begin position="34"/>
        <end position="51"/>
    </location>
</feature>
<dbReference type="InterPro" id="IPR006260">
    <property type="entry name" value="TonB/TolA_C"/>
</dbReference>